<evidence type="ECO:0000313" key="1">
    <source>
        <dbReference type="EMBL" id="GGO48862.1"/>
    </source>
</evidence>
<evidence type="ECO:0000313" key="2">
    <source>
        <dbReference type="Proteomes" id="UP000656881"/>
    </source>
</evidence>
<sequence>MPDARTAPREVIQMAEILELQELEEETTSLWPCANSFESARGVA</sequence>
<comment type="caution">
    <text evidence="1">The sequence shown here is derived from an EMBL/GenBank/DDBJ whole genome shotgun (WGS) entry which is preliminary data.</text>
</comment>
<dbReference type="RefSeq" id="WP_268240898.1">
    <property type="nucleotide sequence ID" value="NZ_BMNG01000010.1"/>
</dbReference>
<dbReference type="Proteomes" id="UP000656881">
    <property type="component" value="Unassembled WGS sequence"/>
</dbReference>
<proteinExistence type="predicted"/>
<dbReference type="EMBL" id="BMNG01000010">
    <property type="protein sequence ID" value="GGO48862.1"/>
    <property type="molecule type" value="Genomic_DNA"/>
</dbReference>
<organism evidence="1 2">
    <name type="scientific">Streptomyces lasiicapitis</name>
    <dbReference type="NCBI Taxonomy" id="1923961"/>
    <lineage>
        <taxon>Bacteria</taxon>
        <taxon>Bacillati</taxon>
        <taxon>Actinomycetota</taxon>
        <taxon>Actinomycetes</taxon>
        <taxon>Kitasatosporales</taxon>
        <taxon>Streptomycetaceae</taxon>
        <taxon>Streptomyces</taxon>
    </lineage>
</organism>
<protein>
    <submittedName>
        <fullName evidence="1">Uncharacterized protein</fullName>
    </submittedName>
</protein>
<reference evidence="2" key="1">
    <citation type="journal article" date="2019" name="Int. J. Syst. Evol. Microbiol.">
        <title>The Global Catalogue of Microorganisms (GCM) 10K type strain sequencing project: providing services to taxonomists for standard genome sequencing and annotation.</title>
        <authorList>
            <consortium name="The Broad Institute Genomics Platform"/>
            <consortium name="The Broad Institute Genome Sequencing Center for Infectious Disease"/>
            <person name="Wu L."/>
            <person name="Ma J."/>
        </authorList>
    </citation>
    <scope>NUCLEOTIDE SEQUENCE [LARGE SCALE GENOMIC DNA]</scope>
    <source>
        <strain evidence="2">CGMCC 4.7349</strain>
    </source>
</reference>
<gene>
    <name evidence="1" type="ORF">GCM10012286_45460</name>
</gene>
<accession>A0ABQ2MAM7</accession>
<keyword evidence="2" id="KW-1185">Reference proteome</keyword>
<name>A0ABQ2MAM7_9ACTN</name>